<keyword evidence="5" id="KW-0539">Nucleus</keyword>
<protein>
    <recommendedName>
        <fullName evidence="11">DNA-directed RNA polymerase III subunit RPC8</fullName>
    </recommendedName>
</protein>
<dbReference type="GO" id="GO:0006384">
    <property type="term" value="P:transcription initiation at RNA polymerase III promoter"/>
    <property type="evidence" value="ECO:0007669"/>
    <property type="project" value="TreeGrafter"/>
</dbReference>
<dbReference type="Gene3D" id="2.40.50.140">
    <property type="entry name" value="Nucleic acid-binding proteins"/>
    <property type="match status" value="1"/>
</dbReference>
<proteinExistence type="inferred from homology"/>
<sequence length="228" mass="25761">MFVLTRISDVIPVAPDLFEEDYQKVLVEEIDRKYANKVIADVGLCISIYDFVHIGDAFVHPSDGTSHSQVEFRMVVFRPFVGEVLKGRIVSCNEEHIRVSMDFVQDIIIPSYAMQTPSYFDTTERLWVWKYSEGQEKFFMDLHEEIRFRVTSINFTRVTKTAHGIQATTTEASDKTTDAAPNAGDMRQSLARGRSASVDLSDTDPTPSAIHILGTIDEDGLGLSSWWT</sequence>
<feature type="domain" description="RNA polymerase Rpb7-like N-terminal" evidence="7">
    <location>
        <begin position="8"/>
        <end position="64"/>
    </location>
</feature>
<dbReference type="EMBL" id="SPLM01000108">
    <property type="protein sequence ID" value="TMW60171.1"/>
    <property type="molecule type" value="Genomic_DNA"/>
</dbReference>
<dbReference type="PANTHER" id="PTHR12709:SF1">
    <property type="entry name" value="DNA-DIRECTED RNA POLYMERASE III SUBUNIT RPC8"/>
    <property type="match status" value="1"/>
</dbReference>
<dbReference type="CDD" id="cd04330">
    <property type="entry name" value="RNAP_III_Rpc25_N"/>
    <property type="match status" value="1"/>
</dbReference>
<evidence type="ECO:0000313" key="9">
    <source>
        <dbReference type="EMBL" id="TMW60171.1"/>
    </source>
</evidence>
<evidence type="ECO:0000256" key="4">
    <source>
        <dbReference type="ARBA" id="ARBA00023163"/>
    </source>
</evidence>
<comment type="similarity">
    <text evidence="2">Belongs to the eukaryotic RPB7/RPC8 RNA polymerase subunit family.</text>
</comment>
<dbReference type="InterPro" id="IPR036898">
    <property type="entry name" value="RNA_pol_Rpb7-like_N_sf"/>
</dbReference>
<evidence type="ECO:0000256" key="3">
    <source>
        <dbReference type="ARBA" id="ARBA00022478"/>
    </source>
</evidence>
<dbReference type="SUPFAM" id="SSF88798">
    <property type="entry name" value="N-terminal, heterodimerisation domain of RBP7 (RpoE)"/>
    <property type="match status" value="1"/>
</dbReference>
<dbReference type="Pfam" id="PF03876">
    <property type="entry name" value="SHS2_Rpb7-N"/>
    <property type="match status" value="1"/>
</dbReference>
<dbReference type="InterPro" id="IPR005576">
    <property type="entry name" value="Rpb7-like_N"/>
</dbReference>
<accession>A0A8K1CBB5</accession>
<dbReference type="InterPro" id="IPR012340">
    <property type="entry name" value="NA-bd_OB-fold"/>
</dbReference>
<gene>
    <name evidence="9" type="ORF">Poli38472_000213</name>
</gene>
<comment type="subcellular location">
    <subcellularLocation>
        <location evidence="1">Nucleus</location>
    </subcellularLocation>
</comment>
<dbReference type="Gene3D" id="3.30.1490.120">
    <property type="entry name" value="RNA polymerase Rpb7-like, N-terminal domain"/>
    <property type="match status" value="1"/>
</dbReference>
<keyword evidence="3" id="KW-0240">DNA-directed RNA polymerase</keyword>
<feature type="domain" description="RNA polymerase III subunit Rpc25" evidence="8">
    <location>
        <begin position="83"/>
        <end position="227"/>
    </location>
</feature>
<dbReference type="FunFam" id="3.30.1490.120:FF:000002">
    <property type="entry name" value="DNA-directed RNA polymerase III subunit RPC8"/>
    <property type="match status" value="1"/>
</dbReference>
<organism evidence="9 10">
    <name type="scientific">Pythium oligandrum</name>
    <name type="common">Mycoparasitic fungus</name>
    <dbReference type="NCBI Taxonomy" id="41045"/>
    <lineage>
        <taxon>Eukaryota</taxon>
        <taxon>Sar</taxon>
        <taxon>Stramenopiles</taxon>
        <taxon>Oomycota</taxon>
        <taxon>Peronosporomycetes</taxon>
        <taxon>Pythiales</taxon>
        <taxon>Pythiaceae</taxon>
        <taxon>Pythium</taxon>
    </lineage>
</organism>
<evidence type="ECO:0008006" key="11">
    <source>
        <dbReference type="Google" id="ProtNLM"/>
    </source>
</evidence>
<dbReference type="SUPFAM" id="SSF50249">
    <property type="entry name" value="Nucleic acid-binding proteins"/>
    <property type="match status" value="1"/>
</dbReference>
<dbReference type="PANTHER" id="PTHR12709">
    <property type="entry name" value="DNA-DIRECTED RNA POLYMERASE II, III"/>
    <property type="match status" value="1"/>
</dbReference>
<name>A0A8K1CBB5_PYTOL</name>
<dbReference type="OrthoDB" id="10256606at2759"/>
<reference evidence="9" key="1">
    <citation type="submission" date="2019-03" db="EMBL/GenBank/DDBJ databases">
        <title>Long read genome sequence of the mycoparasitic Pythium oligandrum ATCC 38472 isolated from sugarbeet rhizosphere.</title>
        <authorList>
            <person name="Gaulin E."/>
        </authorList>
    </citation>
    <scope>NUCLEOTIDE SEQUENCE</scope>
    <source>
        <strain evidence="9">ATCC 38472_TT</strain>
    </source>
</reference>
<dbReference type="InterPro" id="IPR045113">
    <property type="entry name" value="Rpb7-like"/>
</dbReference>
<evidence type="ECO:0000259" key="8">
    <source>
        <dbReference type="Pfam" id="PF08292"/>
    </source>
</evidence>
<comment type="caution">
    <text evidence="9">The sequence shown here is derived from an EMBL/GenBank/DDBJ whole genome shotgun (WGS) entry which is preliminary data.</text>
</comment>
<dbReference type="AlphaFoldDB" id="A0A8K1CBB5"/>
<feature type="region of interest" description="Disordered" evidence="6">
    <location>
        <begin position="167"/>
        <end position="188"/>
    </location>
</feature>
<evidence type="ECO:0000256" key="1">
    <source>
        <dbReference type="ARBA" id="ARBA00004123"/>
    </source>
</evidence>
<evidence type="ECO:0000256" key="2">
    <source>
        <dbReference type="ARBA" id="ARBA00009307"/>
    </source>
</evidence>
<evidence type="ECO:0000259" key="7">
    <source>
        <dbReference type="Pfam" id="PF03876"/>
    </source>
</evidence>
<keyword evidence="10" id="KW-1185">Reference proteome</keyword>
<evidence type="ECO:0000256" key="5">
    <source>
        <dbReference type="ARBA" id="ARBA00023242"/>
    </source>
</evidence>
<dbReference type="InterPro" id="IPR013238">
    <property type="entry name" value="RNA_pol_III_Rbc25"/>
</dbReference>
<dbReference type="Pfam" id="PF08292">
    <property type="entry name" value="RNA_pol_Rbc25"/>
    <property type="match status" value="1"/>
</dbReference>
<keyword evidence="4" id="KW-0804">Transcription</keyword>
<dbReference type="Proteomes" id="UP000794436">
    <property type="component" value="Unassembled WGS sequence"/>
</dbReference>
<dbReference type="GO" id="GO:0005666">
    <property type="term" value="C:RNA polymerase III complex"/>
    <property type="evidence" value="ECO:0007669"/>
    <property type="project" value="TreeGrafter"/>
</dbReference>
<evidence type="ECO:0000313" key="10">
    <source>
        <dbReference type="Proteomes" id="UP000794436"/>
    </source>
</evidence>
<evidence type="ECO:0000256" key="6">
    <source>
        <dbReference type="SAM" id="MobiDB-lite"/>
    </source>
</evidence>